<feature type="region of interest" description="Disordered" evidence="1">
    <location>
        <begin position="80"/>
        <end position="103"/>
    </location>
</feature>
<dbReference type="GeneID" id="70138213"/>
<dbReference type="OrthoDB" id="5865767at2759"/>
<proteinExistence type="predicted"/>
<keyword evidence="3" id="KW-1185">Reference proteome</keyword>
<protein>
    <submittedName>
        <fullName evidence="2">Uncharacterized protein</fullName>
    </submittedName>
</protein>
<feature type="region of interest" description="Disordered" evidence="1">
    <location>
        <begin position="513"/>
        <end position="541"/>
    </location>
</feature>
<evidence type="ECO:0000313" key="3">
    <source>
        <dbReference type="Proteomes" id="UP000758603"/>
    </source>
</evidence>
<feature type="region of interest" description="Disordered" evidence="1">
    <location>
        <begin position="300"/>
        <end position="327"/>
    </location>
</feature>
<organism evidence="2 3">
    <name type="scientific">Truncatella angustata</name>
    <dbReference type="NCBI Taxonomy" id="152316"/>
    <lineage>
        <taxon>Eukaryota</taxon>
        <taxon>Fungi</taxon>
        <taxon>Dikarya</taxon>
        <taxon>Ascomycota</taxon>
        <taxon>Pezizomycotina</taxon>
        <taxon>Sordariomycetes</taxon>
        <taxon>Xylariomycetidae</taxon>
        <taxon>Amphisphaeriales</taxon>
        <taxon>Sporocadaceae</taxon>
        <taxon>Truncatella</taxon>
    </lineage>
</organism>
<dbReference type="AlphaFoldDB" id="A0A9P8UBE5"/>
<gene>
    <name evidence="2" type="ORF">BKA67DRAFT_695887</name>
</gene>
<sequence>MAPDTDRAVGQPARTSSQALTRLRKGLKLLHVPATAITPEPGLSGLNETALCENHLSSSASSRSQQATGSWIGSPTGAGLPVFGSPATSTQHSQYSETDTSGGIPKLLQQIKTNGVEKFHQRQPLRVFKELPVPDDARRRFEELQNLLKSGLAAHIKLESFPYAVMWEVYMVGLSEQDVEPMSVFYSDKKLAKKIKGFFKQSHIQGTMKASNTDFPIHYIKKPPRLLSDDANIVSIWTAPLEHEFFATACGLPIAATLGRSPAWATIGGNVLVDGTLFGMTAGHLISQIVLACNEASRSGTGSDTYSSHDSPSESENSEPELNSTRSSTPAFFDLAGAQKIASVDLSESNHREDHGDLDWALIPLPPDLHLPNRIDKSKITFGKEKEASKELLDIVEAGAESQLDSREVILMSGNGYKPAILRRLTALVLVSPGTEFVKILTLSPKQGFDLKNGDSGSWVVESSQGQVYGHLVASVANGDGLVVPIHTTLEDMKEITEASTIRLPTAEDIRNLSTRITDDPPDIPIAQSTGNTTSRDGNSSISTWLTSISSQPKESDVVISDTPLSSKRRGNIMFSETVTRTEIPANEAAAAEEETSTARGIVASKIRDLDDYSAQAVQDGEVSLTHDSKLLKGLYEDRIAMFMDDRDRHAEFWLENPLSAPGRQSDEIRDLISRILG</sequence>
<reference evidence="2" key="1">
    <citation type="journal article" date="2021" name="Nat. Commun.">
        <title>Genetic determinants of endophytism in the Arabidopsis root mycobiome.</title>
        <authorList>
            <person name="Mesny F."/>
            <person name="Miyauchi S."/>
            <person name="Thiergart T."/>
            <person name="Pickel B."/>
            <person name="Atanasova L."/>
            <person name="Karlsson M."/>
            <person name="Huettel B."/>
            <person name="Barry K.W."/>
            <person name="Haridas S."/>
            <person name="Chen C."/>
            <person name="Bauer D."/>
            <person name="Andreopoulos W."/>
            <person name="Pangilinan J."/>
            <person name="LaButti K."/>
            <person name="Riley R."/>
            <person name="Lipzen A."/>
            <person name="Clum A."/>
            <person name="Drula E."/>
            <person name="Henrissat B."/>
            <person name="Kohler A."/>
            <person name="Grigoriev I.V."/>
            <person name="Martin F.M."/>
            <person name="Hacquard S."/>
        </authorList>
    </citation>
    <scope>NUCLEOTIDE SEQUENCE</scope>
    <source>
        <strain evidence="2">MPI-SDFR-AT-0073</strain>
    </source>
</reference>
<evidence type="ECO:0000256" key="1">
    <source>
        <dbReference type="SAM" id="MobiDB-lite"/>
    </source>
</evidence>
<dbReference type="Proteomes" id="UP000758603">
    <property type="component" value="Unassembled WGS sequence"/>
</dbReference>
<accession>A0A9P8UBE5</accession>
<dbReference type="EMBL" id="JAGPXC010000010">
    <property type="protein sequence ID" value="KAH6645947.1"/>
    <property type="molecule type" value="Genomic_DNA"/>
</dbReference>
<dbReference type="RefSeq" id="XP_045952461.1">
    <property type="nucleotide sequence ID" value="XM_046109322.1"/>
</dbReference>
<name>A0A9P8UBE5_9PEZI</name>
<comment type="caution">
    <text evidence="2">The sequence shown here is derived from an EMBL/GenBank/DDBJ whole genome shotgun (WGS) entry which is preliminary data.</text>
</comment>
<evidence type="ECO:0000313" key="2">
    <source>
        <dbReference type="EMBL" id="KAH6645947.1"/>
    </source>
</evidence>
<feature type="compositionally biased region" description="Polar residues" evidence="1">
    <location>
        <begin position="86"/>
        <end position="101"/>
    </location>
</feature>
<feature type="compositionally biased region" description="Polar residues" evidence="1">
    <location>
        <begin position="527"/>
        <end position="539"/>
    </location>
</feature>